<proteinExistence type="predicted"/>
<protein>
    <submittedName>
        <fullName evidence="1">Uncharacterized protein</fullName>
    </submittedName>
</protein>
<organism evidence="1 2">
    <name type="scientific">Vibrio cholerae</name>
    <dbReference type="NCBI Taxonomy" id="666"/>
    <lineage>
        <taxon>Bacteria</taxon>
        <taxon>Pseudomonadati</taxon>
        <taxon>Pseudomonadota</taxon>
        <taxon>Gammaproteobacteria</taxon>
        <taxon>Vibrionales</taxon>
        <taxon>Vibrionaceae</taxon>
        <taxon>Vibrio</taxon>
    </lineage>
</organism>
<dbReference type="Proteomes" id="UP000323225">
    <property type="component" value="Unassembled WGS sequence"/>
</dbReference>
<dbReference type="EMBL" id="VUAA01000042">
    <property type="protein sequence ID" value="KAA1252712.1"/>
    <property type="molecule type" value="Genomic_DNA"/>
</dbReference>
<evidence type="ECO:0000313" key="2">
    <source>
        <dbReference type="Proteomes" id="UP000323225"/>
    </source>
</evidence>
<sequence>MFEHNFANRSKAGKISVHDVFDDIKLTAGGHELSEQGYITLDYENRELKLKYVVKPSKSVVDHMVESGRGLPGKVKINLLNEVLFYAYWDATYGKFETRPRIAGIVDQNELSEFKKSAEYVGDCLVNKAYKDLLKIHPLYNIRSAREPLGSELREVQNRARLVWVAVGYALNNKKFIECAERGDFNTFYLDQSRLDFLRDKFNVNVRDVAPEKQIETKKLDGLDM</sequence>
<comment type="caution">
    <text evidence="1">The sequence shown here is derived from an EMBL/GenBank/DDBJ whole genome shotgun (WGS) entry which is preliminary data.</text>
</comment>
<name>A0A5Q6PCX3_VIBCL</name>
<evidence type="ECO:0000313" key="1">
    <source>
        <dbReference type="EMBL" id="KAA1252712.1"/>
    </source>
</evidence>
<reference evidence="1 2" key="1">
    <citation type="submission" date="2019-09" db="EMBL/GenBank/DDBJ databases">
        <authorList>
            <person name="Kritzky A."/>
            <person name="Schelkanova E.Y."/>
            <person name="Alkhova Z.V."/>
            <person name="Smirnova N.I."/>
        </authorList>
    </citation>
    <scope>NUCLEOTIDE SEQUENCE [LARGE SCALE GENOMIC DNA]</scope>
    <source>
        <strain evidence="1 2">M1526</strain>
    </source>
</reference>
<accession>A0A5Q6PCX3</accession>
<gene>
    <name evidence="1" type="ORF">F0M16_21375</name>
</gene>
<dbReference type="AlphaFoldDB" id="A0A5Q6PCX3"/>